<proteinExistence type="predicted"/>
<dbReference type="PANTHER" id="PTHR30466:SF1">
    <property type="entry name" value="FMN REDUCTASE (NADH) RUTF"/>
    <property type="match status" value="1"/>
</dbReference>
<keyword evidence="1 3" id="KW-0560">Oxidoreductase</keyword>
<organism evidence="3 4">
    <name type="scientific">Hartmannibacter diazotrophicus</name>
    <dbReference type="NCBI Taxonomy" id="1482074"/>
    <lineage>
        <taxon>Bacteria</taxon>
        <taxon>Pseudomonadati</taxon>
        <taxon>Pseudomonadota</taxon>
        <taxon>Alphaproteobacteria</taxon>
        <taxon>Hyphomicrobiales</taxon>
        <taxon>Pleomorphomonadaceae</taxon>
        <taxon>Hartmannibacter</taxon>
    </lineage>
</organism>
<evidence type="ECO:0000256" key="1">
    <source>
        <dbReference type="ARBA" id="ARBA00023002"/>
    </source>
</evidence>
<dbReference type="Proteomes" id="UP000223606">
    <property type="component" value="Chromosome 1"/>
</dbReference>
<dbReference type="EC" id="1.5.1.37" evidence="3"/>
<dbReference type="Pfam" id="PF01613">
    <property type="entry name" value="Flavin_Reduct"/>
    <property type="match status" value="1"/>
</dbReference>
<evidence type="ECO:0000259" key="2">
    <source>
        <dbReference type="SMART" id="SM00903"/>
    </source>
</evidence>
<accession>A0A2C9D708</accession>
<evidence type="ECO:0000313" key="3">
    <source>
        <dbReference type="EMBL" id="SON56114.1"/>
    </source>
</evidence>
<dbReference type="PANTHER" id="PTHR30466">
    <property type="entry name" value="FLAVIN REDUCTASE"/>
    <property type="match status" value="1"/>
</dbReference>
<sequence>MSEPLSDSEQDSPPAIRQVMPAGTHHFRDALARVPAAVVVVATDGPFGLGGFTATAFTSVSDDPPTILVCLNRKSSQTEIFHQNGIFSVNMLAAGDEAIANDFAGFTKLPAPERFKSAAWLKGPTGAPMLERARVSLDCRLADFKSVATHNVLFGEVQAIRIQDATPDRPEILLYHDRHYRKI</sequence>
<dbReference type="SUPFAM" id="SSF50475">
    <property type="entry name" value="FMN-binding split barrel"/>
    <property type="match status" value="1"/>
</dbReference>
<evidence type="ECO:0000313" key="4">
    <source>
        <dbReference type="Proteomes" id="UP000223606"/>
    </source>
</evidence>
<dbReference type="AlphaFoldDB" id="A0A2C9D708"/>
<dbReference type="Gene3D" id="2.30.110.10">
    <property type="entry name" value="Electron Transport, Fmn-binding Protein, Chain A"/>
    <property type="match status" value="1"/>
</dbReference>
<reference evidence="4" key="1">
    <citation type="submission" date="2017-09" db="EMBL/GenBank/DDBJ databases">
        <title>Genome sequence of Nannocystis excedens DSM 71.</title>
        <authorList>
            <person name="Blom J."/>
        </authorList>
    </citation>
    <scope>NUCLEOTIDE SEQUENCE [LARGE SCALE GENOMIC DNA]</scope>
    <source>
        <strain evidence="4">type strain: E19</strain>
    </source>
</reference>
<gene>
    <name evidence="3" type="primary">tftC</name>
    <name evidence="3" type="ORF">HDIA_2573</name>
</gene>
<name>A0A2C9D708_9HYPH</name>
<dbReference type="GO" id="GO:0010181">
    <property type="term" value="F:FMN binding"/>
    <property type="evidence" value="ECO:0007669"/>
    <property type="project" value="InterPro"/>
</dbReference>
<keyword evidence="4" id="KW-1185">Reference proteome</keyword>
<protein>
    <submittedName>
        <fullName evidence="3">NADH:FAD oxidoreductase</fullName>
        <ecNumber evidence="3">1.5.1.37</ecNumber>
    </submittedName>
</protein>
<dbReference type="GO" id="GO:0042602">
    <property type="term" value="F:riboflavin reductase (NADPH) activity"/>
    <property type="evidence" value="ECO:0007669"/>
    <property type="project" value="TreeGrafter"/>
</dbReference>
<dbReference type="SMART" id="SM00903">
    <property type="entry name" value="Flavin_Reduct"/>
    <property type="match status" value="1"/>
</dbReference>
<dbReference type="InterPro" id="IPR012349">
    <property type="entry name" value="Split_barrel_FMN-bd"/>
</dbReference>
<dbReference type="GO" id="GO:0006208">
    <property type="term" value="P:pyrimidine nucleobase catabolic process"/>
    <property type="evidence" value="ECO:0007669"/>
    <property type="project" value="TreeGrafter"/>
</dbReference>
<dbReference type="KEGG" id="hdi:HDIA_2573"/>
<dbReference type="InterPro" id="IPR050268">
    <property type="entry name" value="NADH-dep_flavin_reductase"/>
</dbReference>
<feature type="domain" description="Flavin reductase like" evidence="2">
    <location>
        <begin position="31"/>
        <end position="182"/>
    </location>
</feature>
<dbReference type="InterPro" id="IPR002563">
    <property type="entry name" value="Flavin_Rdtase-like_dom"/>
</dbReference>
<dbReference type="EMBL" id="LT960614">
    <property type="protein sequence ID" value="SON56114.1"/>
    <property type="molecule type" value="Genomic_DNA"/>
</dbReference>